<evidence type="ECO:0000313" key="13">
    <source>
        <dbReference type="Proteomes" id="UP000437862"/>
    </source>
</evidence>
<dbReference type="PANTHER" id="PTHR43615">
    <property type="entry name" value="PHOSPHOENOLPYRUVATE SYNTHASE-RELATED"/>
    <property type="match status" value="1"/>
</dbReference>
<evidence type="ECO:0000313" key="12">
    <source>
        <dbReference type="Proteomes" id="UP000315112"/>
    </source>
</evidence>
<dbReference type="PANTHER" id="PTHR43615:SF1">
    <property type="entry name" value="PPDK_N DOMAIN-CONTAINING PROTEIN"/>
    <property type="match status" value="1"/>
</dbReference>
<dbReference type="OrthoDB" id="9765468at2"/>
<name>A0A562PBP9_9BURK</name>
<dbReference type="Pfam" id="PF01326">
    <property type="entry name" value="PPDK_N"/>
    <property type="match status" value="2"/>
</dbReference>
<feature type="domain" description="Pyruvate phosphate dikinase AMP/ATP-binding" evidence="9">
    <location>
        <begin position="241"/>
        <end position="290"/>
    </location>
</feature>
<reference evidence="11" key="2">
    <citation type="submission" date="2019-07" db="EMBL/GenBank/DDBJ databases">
        <authorList>
            <person name="Whitman W."/>
            <person name="Huntemann M."/>
            <person name="Clum A."/>
            <person name="Pillay M."/>
            <person name="Palaniappan K."/>
            <person name="Varghese N."/>
            <person name="Mikhailova N."/>
            <person name="Stamatis D."/>
            <person name="Reddy T."/>
            <person name="Daum C."/>
            <person name="Shapiro N."/>
            <person name="Ivanova N."/>
            <person name="Kyrpides N."/>
            <person name="Woyke T."/>
        </authorList>
    </citation>
    <scope>NUCLEOTIDE SEQUENCE</scope>
    <source>
        <strain evidence="11">CGMCC 1.10685</strain>
    </source>
</reference>
<dbReference type="InterPro" id="IPR036637">
    <property type="entry name" value="Phosphohistidine_dom_sf"/>
</dbReference>
<evidence type="ECO:0000256" key="5">
    <source>
        <dbReference type="ARBA" id="ARBA00060561"/>
    </source>
</evidence>
<evidence type="ECO:0000256" key="2">
    <source>
        <dbReference type="ARBA" id="ARBA00022741"/>
    </source>
</evidence>
<dbReference type="GO" id="GO:0005524">
    <property type="term" value="F:ATP binding"/>
    <property type="evidence" value="ECO:0007669"/>
    <property type="project" value="UniProtKB-KW"/>
</dbReference>
<keyword evidence="11" id="KW-0670">Pyruvate</keyword>
<dbReference type="InterPro" id="IPR002192">
    <property type="entry name" value="PPDK_AMP/ATP-bd"/>
</dbReference>
<dbReference type="GO" id="GO:0017000">
    <property type="term" value="P:antibiotic biosynthetic process"/>
    <property type="evidence" value="ECO:0007669"/>
    <property type="project" value="UniProtKB-KW"/>
</dbReference>
<dbReference type="EMBL" id="VLKW01000017">
    <property type="protein sequence ID" value="TWI41838.1"/>
    <property type="molecule type" value="Genomic_DNA"/>
</dbReference>
<accession>A0A562PBP9</accession>
<dbReference type="GO" id="GO:0016301">
    <property type="term" value="F:kinase activity"/>
    <property type="evidence" value="ECO:0007669"/>
    <property type="project" value="UniProtKB-KW"/>
</dbReference>
<keyword evidence="11" id="KW-0808">Transferase</keyword>
<dbReference type="Proteomes" id="UP000315112">
    <property type="component" value="Unassembled WGS sequence"/>
</dbReference>
<dbReference type="InterPro" id="IPR051549">
    <property type="entry name" value="PEP_Utilizing_Enz"/>
</dbReference>
<organism evidence="11 12">
    <name type="scientific">Pseudoduganella flava</name>
    <dbReference type="NCBI Taxonomy" id="871742"/>
    <lineage>
        <taxon>Bacteria</taxon>
        <taxon>Pseudomonadati</taxon>
        <taxon>Pseudomonadota</taxon>
        <taxon>Betaproteobacteria</taxon>
        <taxon>Burkholderiales</taxon>
        <taxon>Oxalobacteraceae</taxon>
        <taxon>Telluria group</taxon>
        <taxon>Pseudoduganella</taxon>
    </lineage>
</organism>
<dbReference type="Proteomes" id="UP000437862">
    <property type="component" value="Chromosome"/>
</dbReference>
<dbReference type="RefSeq" id="WP_145881803.1">
    <property type="nucleotide sequence ID" value="NZ_CP046904.1"/>
</dbReference>
<evidence type="ECO:0000259" key="9">
    <source>
        <dbReference type="Pfam" id="PF01326"/>
    </source>
</evidence>
<dbReference type="SUPFAM" id="SSF56059">
    <property type="entry name" value="Glutathione synthetase ATP-binding domain-like"/>
    <property type="match status" value="1"/>
</dbReference>
<reference evidence="11 12" key="1">
    <citation type="journal article" date="2015" name="Stand. Genomic Sci.">
        <title>Genomic Encyclopedia of Bacterial and Archaeal Type Strains, Phase III: the genomes of soil and plant-associated and newly described type strains.</title>
        <authorList>
            <person name="Whitman W.B."/>
            <person name="Woyke T."/>
            <person name="Klenk H.P."/>
            <person name="Zhou Y."/>
            <person name="Lilburn T.G."/>
            <person name="Beck B.J."/>
            <person name="De Vos P."/>
            <person name="Vandamme P."/>
            <person name="Eisen J.A."/>
            <person name="Garrity G."/>
            <person name="Hugenholtz P."/>
            <person name="Kyrpides N.C."/>
        </authorList>
    </citation>
    <scope>NUCLEOTIDE SEQUENCE [LARGE SCALE GENOMIC DNA]</scope>
    <source>
        <strain evidence="11 12">CGMCC 1.10685</strain>
    </source>
</reference>
<dbReference type="FunFam" id="3.50.30.10:FF:000007">
    <property type="entry name" value="Phosphoenolpyruvate synthase"/>
    <property type="match status" value="1"/>
</dbReference>
<dbReference type="AlphaFoldDB" id="A0A562PBP9"/>
<dbReference type="NCBIfam" id="NF004877">
    <property type="entry name" value="PRK06241.1-2"/>
    <property type="match status" value="1"/>
</dbReference>
<evidence type="ECO:0000313" key="11">
    <source>
        <dbReference type="EMBL" id="TWI41838.1"/>
    </source>
</evidence>
<keyword evidence="13" id="KW-1185">Reference proteome</keyword>
<proteinExistence type="inferred from homology"/>
<evidence type="ECO:0000313" key="10">
    <source>
        <dbReference type="EMBL" id="QGZ38013.1"/>
    </source>
</evidence>
<dbReference type="Pfam" id="PF00391">
    <property type="entry name" value="PEP-utilizers"/>
    <property type="match status" value="1"/>
</dbReference>
<evidence type="ECO:0000256" key="6">
    <source>
        <dbReference type="ARBA" id="ARBA00068614"/>
    </source>
</evidence>
<feature type="domain" description="Pyruvate phosphate dikinase AMP/ATP-binding" evidence="9">
    <location>
        <begin position="16"/>
        <end position="230"/>
    </location>
</feature>
<dbReference type="Gene3D" id="3.30.1490.20">
    <property type="entry name" value="ATP-grasp fold, A domain"/>
    <property type="match status" value="1"/>
</dbReference>
<comment type="similarity">
    <text evidence="1">Belongs to the PIGC family.</text>
</comment>
<protein>
    <recommendedName>
        <fullName evidence="6">Prodigiosin synthesizing transferase PigC</fullName>
    </recommendedName>
    <alternativeName>
        <fullName evidence="7">Prodigiosin synthetase PigC</fullName>
    </alternativeName>
</protein>
<feature type="domain" description="PEP-utilising enzyme mobile" evidence="8">
    <location>
        <begin position="765"/>
        <end position="835"/>
    </location>
</feature>
<keyword evidence="11" id="KW-0418">Kinase</keyword>
<dbReference type="Gene3D" id="3.30.470.20">
    <property type="entry name" value="ATP-grasp fold, B domain"/>
    <property type="match status" value="2"/>
</dbReference>
<comment type="pathway">
    <text evidence="5">Antibiotic biosynthesis; prodigiosin biosynthesis.</text>
</comment>
<gene>
    <name evidence="10" type="ORF">GO485_02410</name>
    <name evidence="11" type="ORF">IP92_05703</name>
</gene>
<dbReference type="InterPro" id="IPR008279">
    <property type="entry name" value="PEP-util_enz_mobile_dom"/>
</dbReference>
<keyword evidence="4" id="KW-0045">Antibiotic biosynthesis</keyword>
<evidence type="ECO:0000256" key="7">
    <source>
        <dbReference type="ARBA" id="ARBA00080054"/>
    </source>
</evidence>
<reference evidence="10 13" key="3">
    <citation type="submission" date="2019-12" db="EMBL/GenBank/DDBJ databases">
        <title>Draft Genome Sequences of Six Type Strains of the Genus Massilia.</title>
        <authorList>
            <person name="Miess H."/>
            <person name="Frediansyah A."/>
            <person name="Goeker M."/>
            <person name="Gross H."/>
        </authorList>
    </citation>
    <scope>NUCLEOTIDE SEQUENCE [LARGE SCALE GENOMIC DNA]</scope>
    <source>
        <strain evidence="10 13">DSM 26639</strain>
    </source>
</reference>
<dbReference type="SUPFAM" id="SSF52009">
    <property type="entry name" value="Phosphohistidine domain"/>
    <property type="match status" value="1"/>
</dbReference>
<evidence type="ECO:0000259" key="8">
    <source>
        <dbReference type="Pfam" id="PF00391"/>
    </source>
</evidence>
<dbReference type="InterPro" id="IPR013815">
    <property type="entry name" value="ATP_grasp_subdomain_1"/>
</dbReference>
<sequence>MHTIIPLGELDHSHVALAGGKAANLGELARISGIAVPPGFCVTTAAFTAHVVSAPAIAAAVDELARGTQGRAEVDAALCARIRSLIDEVPILDELSGAIAQCVAEAGEGAAWAVRSSANAEDMPAASFAGQHDSYLDLRGPAAVLAALRSCWASLFTDRAVAYRQRNGIDHRATRMAVIVQRMVPAEVSGVLFTADPVTGDRTVVAIEACAGTGEALAAGTVVPESVTLKDGRVAARTGGERPLLDDEQARTLAALGRTIQAHFGGPQDVEWCLAGGRFQIVQSRPITTLFPVPRRDDGQRHIYLSVGHQQMMTDAMKPLGLSFWQLLAARPMFEAGSRLFVDITAQLASPASRTALLRMLSRDPLIASAVQTLLERGFIATLPETGAGAGAAVPAPSAAAPADAPDPAIVHDLIRESEEALAQTRQGLAGKSGTALFDFVAGDMAALKRQLTDPASTRALMTGIEALWWLDDRLTAWLGEPGVAGILSQSVEHNITSQMGLDLLNVADAIRPHPAVVAFLRRRDDGVPLAELVHVEGGAAALAALDGYLCKYGMRCAGEIDVTRPRWRERPATLVPVILDYVDRFEPGEAARRFQAGLARARAAERDVLARLRARPDGAATAAQAGAAIGRLRAFIGYREYPKYAWMCRIDLHKQALRAEAEGLVRAGVIDRLDDIDFLRFDELREVVRTGQADRGVIAARRAGFAAHERLVPPRVLTSDGECLFGALERPGLPADALAGVAVSAGVVEGRARVVTDIATADLAPGDILVTAYTDPSWTPLFLAVAGLVTEAGGQMSHGAVVAREYGLPAIVAVRDATRLIQDGQRIRVDGTHGVVTLLAAAPPTH</sequence>
<evidence type="ECO:0000256" key="1">
    <source>
        <dbReference type="ARBA" id="ARBA00008321"/>
    </source>
</evidence>
<evidence type="ECO:0000256" key="3">
    <source>
        <dbReference type="ARBA" id="ARBA00022840"/>
    </source>
</evidence>
<evidence type="ECO:0000256" key="4">
    <source>
        <dbReference type="ARBA" id="ARBA00023194"/>
    </source>
</evidence>
<keyword evidence="3" id="KW-0067">ATP-binding</keyword>
<dbReference type="Gene3D" id="3.50.30.10">
    <property type="entry name" value="Phosphohistidine domain"/>
    <property type="match status" value="1"/>
</dbReference>
<keyword evidence="2" id="KW-0547">Nucleotide-binding</keyword>
<dbReference type="EMBL" id="CP046904">
    <property type="protein sequence ID" value="QGZ38013.1"/>
    <property type="molecule type" value="Genomic_DNA"/>
</dbReference>